<evidence type="ECO:0000256" key="1">
    <source>
        <dbReference type="SAM" id="Phobius"/>
    </source>
</evidence>
<protein>
    <submittedName>
        <fullName evidence="4">GGDEF domain-containing protein</fullName>
    </submittedName>
</protein>
<name>A0ABS7EEL3_9GAMM</name>
<keyword evidence="1" id="KW-0472">Membrane</keyword>
<feature type="transmembrane region" description="Helical" evidence="1">
    <location>
        <begin position="12"/>
        <end position="30"/>
    </location>
</feature>
<dbReference type="CDD" id="cd01948">
    <property type="entry name" value="EAL"/>
    <property type="match status" value="1"/>
</dbReference>
<dbReference type="EMBL" id="JAHZSS010000005">
    <property type="protein sequence ID" value="MBW8190695.1"/>
    <property type="molecule type" value="Genomic_DNA"/>
</dbReference>
<evidence type="ECO:0000259" key="2">
    <source>
        <dbReference type="PROSITE" id="PS50883"/>
    </source>
</evidence>
<dbReference type="InterPro" id="IPR043128">
    <property type="entry name" value="Rev_trsase/Diguanyl_cyclase"/>
</dbReference>
<dbReference type="PROSITE" id="PS50883">
    <property type="entry name" value="EAL"/>
    <property type="match status" value="1"/>
</dbReference>
<dbReference type="InterPro" id="IPR029787">
    <property type="entry name" value="Nucleotide_cyclase"/>
</dbReference>
<dbReference type="Proteomes" id="UP001166251">
    <property type="component" value="Unassembled WGS sequence"/>
</dbReference>
<dbReference type="PROSITE" id="PS50887">
    <property type="entry name" value="GGDEF"/>
    <property type="match status" value="1"/>
</dbReference>
<accession>A0ABS7EEL3</accession>
<proteinExistence type="predicted"/>
<feature type="transmembrane region" description="Helical" evidence="1">
    <location>
        <begin position="132"/>
        <end position="151"/>
    </location>
</feature>
<dbReference type="InterPro" id="IPR001633">
    <property type="entry name" value="EAL_dom"/>
</dbReference>
<dbReference type="RefSeq" id="WP_220103377.1">
    <property type="nucleotide sequence ID" value="NZ_JAHZSS010000005.1"/>
</dbReference>
<dbReference type="PANTHER" id="PTHR33121">
    <property type="entry name" value="CYCLIC DI-GMP PHOSPHODIESTERASE PDEF"/>
    <property type="match status" value="1"/>
</dbReference>
<evidence type="ECO:0000259" key="3">
    <source>
        <dbReference type="PROSITE" id="PS50887"/>
    </source>
</evidence>
<dbReference type="Gene3D" id="3.30.70.270">
    <property type="match status" value="1"/>
</dbReference>
<dbReference type="Pfam" id="PF00563">
    <property type="entry name" value="EAL"/>
    <property type="match status" value="1"/>
</dbReference>
<sequence>MSAVAKLKLTTWVLFALCAIVMLIITIMNLNQALQSDGQRALQMARGIIIDTTTSAPDWQPLERQFALYQLTITDLDSNQTLLDYQRPVRFTMPASLLSNLTIDGHHNITVRGYNVQLSLDHSSALAQTANTILFCFITLTALAVLLSLLLQRGNRQQVKLDHQNLEAALLKISKLETHAVLPETTSEAMKQLDKPLSLVVQKVVTPLLVKNEEIATLQRHAFHDDLTGFGNKNLFKEEMMHLLQQSSVTNYGLLVIMRANALGAINDESGYAAGDDYIKQLVTVIEGATAHFQRFSCYRLNTSDLAVVFNFEAKKEHQKIAQLYTGLINELARKLGKEELANVGITDFQSGDNVSELLARCDNALSLATTRSGNSWHFSDSPISQAEQGKQQWRSVILNIIEESRVTLYGQPQMALNDNTSVYTELQARFVDANGEPLSTASLIAQAQSNDLMIQLDKTIIEHAVELARNTAPYTDNYAINLSNSSIMDAHFCIWLERQLLRDPSITRRLVFEVSEHGLTSDISAGRRIIDIIHRVGARFTIEHFGTSILSLKYFRELNPDWVKLDASHTAELEQDRKLQYFIRTLVDITHQMGVRVIAEAVETVEQKQLLDTLNIDVIQGYFVGKPEPIESPDETTISFES</sequence>
<gene>
    <name evidence="4" type="ORF">K0504_06580</name>
</gene>
<organism evidence="4 5">
    <name type="scientific">Neiella holothuriorum</name>
    <dbReference type="NCBI Taxonomy" id="2870530"/>
    <lineage>
        <taxon>Bacteria</taxon>
        <taxon>Pseudomonadati</taxon>
        <taxon>Pseudomonadota</taxon>
        <taxon>Gammaproteobacteria</taxon>
        <taxon>Alteromonadales</taxon>
        <taxon>Echinimonadaceae</taxon>
        <taxon>Neiella</taxon>
    </lineage>
</organism>
<evidence type="ECO:0000313" key="4">
    <source>
        <dbReference type="EMBL" id="MBW8190695.1"/>
    </source>
</evidence>
<dbReference type="InterPro" id="IPR035919">
    <property type="entry name" value="EAL_sf"/>
</dbReference>
<feature type="domain" description="EAL" evidence="2">
    <location>
        <begin position="391"/>
        <end position="642"/>
    </location>
</feature>
<evidence type="ECO:0000313" key="5">
    <source>
        <dbReference type="Proteomes" id="UP001166251"/>
    </source>
</evidence>
<reference evidence="4" key="1">
    <citation type="submission" date="2021-07" db="EMBL/GenBank/DDBJ databases">
        <title>Neiella marina sp. nov., isolated from the intestinal content of sea cucumber Apostichopus japonicus.</title>
        <authorList>
            <person name="Bai X."/>
        </authorList>
    </citation>
    <scope>NUCLEOTIDE SEQUENCE</scope>
    <source>
        <strain evidence="4">126</strain>
    </source>
</reference>
<keyword evidence="1" id="KW-1133">Transmembrane helix</keyword>
<dbReference type="PANTHER" id="PTHR33121:SF79">
    <property type="entry name" value="CYCLIC DI-GMP PHOSPHODIESTERASE PDED-RELATED"/>
    <property type="match status" value="1"/>
</dbReference>
<keyword evidence="5" id="KW-1185">Reference proteome</keyword>
<dbReference type="SMART" id="SM00267">
    <property type="entry name" value="GGDEF"/>
    <property type="match status" value="1"/>
</dbReference>
<comment type="caution">
    <text evidence="4">The sequence shown here is derived from an EMBL/GenBank/DDBJ whole genome shotgun (WGS) entry which is preliminary data.</text>
</comment>
<dbReference type="Gene3D" id="3.20.20.450">
    <property type="entry name" value="EAL domain"/>
    <property type="match status" value="1"/>
</dbReference>
<dbReference type="SUPFAM" id="SSF55073">
    <property type="entry name" value="Nucleotide cyclase"/>
    <property type="match status" value="1"/>
</dbReference>
<dbReference type="SUPFAM" id="SSF141868">
    <property type="entry name" value="EAL domain-like"/>
    <property type="match status" value="1"/>
</dbReference>
<keyword evidence="1" id="KW-0812">Transmembrane</keyword>
<feature type="domain" description="GGDEF" evidence="3">
    <location>
        <begin position="251"/>
        <end position="382"/>
    </location>
</feature>
<dbReference type="InterPro" id="IPR050706">
    <property type="entry name" value="Cyclic-di-GMP_PDE-like"/>
</dbReference>
<dbReference type="Pfam" id="PF00990">
    <property type="entry name" value="GGDEF"/>
    <property type="match status" value="1"/>
</dbReference>
<dbReference type="SMART" id="SM00052">
    <property type="entry name" value="EAL"/>
    <property type="match status" value="1"/>
</dbReference>
<dbReference type="InterPro" id="IPR000160">
    <property type="entry name" value="GGDEF_dom"/>
</dbReference>